<dbReference type="AlphaFoldDB" id="A0A839FQ38"/>
<reference evidence="2 3" key="1">
    <citation type="submission" date="2020-08" db="EMBL/GenBank/DDBJ databases">
        <title>Sequencing the genomes of 1000 actinobacteria strains.</title>
        <authorList>
            <person name="Klenk H.-P."/>
        </authorList>
    </citation>
    <scope>NUCLEOTIDE SEQUENCE [LARGE SCALE GENOMIC DNA]</scope>
    <source>
        <strain evidence="2 3">DSM 19081</strain>
    </source>
</reference>
<proteinExistence type="predicted"/>
<evidence type="ECO:0000256" key="1">
    <source>
        <dbReference type="SAM" id="MobiDB-lite"/>
    </source>
</evidence>
<comment type="caution">
    <text evidence="2">The sequence shown here is derived from an EMBL/GenBank/DDBJ whole genome shotgun (WGS) entry which is preliminary data.</text>
</comment>
<accession>A0A839FQ38</accession>
<feature type="region of interest" description="Disordered" evidence="1">
    <location>
        <begin position="93"/>
        <end position="233"/>
    </location>
</feature>
<feature type="compositionally biased region" description="Polar residues" evidence="1">
    <location>
        <begin position="152"/>
        <end position="164"/>
    </location>
</feature>
<dbReference type="EMBL" id="JACJIH010000001">
    <property type="protein sequence ID" value="MBA8920073.1"/>
    <property type="molecule type" value="Genomic_DNA"/>
</dbReference>
<organism evidence="2 3">
    <name type="scientific">Nesterenkonia jeotgali</name>
    <dbReference type="NCBI Taxonomy" id="317018"/>
    <lineage>
        <taxon>Bacteria</taxon>
        <taxon>Bacillati</taxon>
        <taxon>Actinomycetota</taxon>
        <taxon>Actinomycetes</taxon>
        <taxon>Micrococcales</taxon>
        <taxon>Micrococcaceae</taxon>
        <taxon>Nesterenkonia</taxon>
    </lineage>
</organism>
<dbReference type="RefSeq" id="WP_182494633.1">
    <property type="nucleotide sequence ID" value="NZ_BAAAKT010000001.1"/>
</dbReference>
<gene>
    <name evidence="2" type="ORF">HNR24_000006</name>
</gene>
<evidence type="ECO:0000313" key="3">
    <source>
        <dbReference type="Proteomes" id="UP000546252"/>
    </source>
</evidence>
<sequence>MSWTKLDDLWSEKIEEAIGQDIHARWHYIALIQLCSRLDARDGIISRSKAERCSDLPDTLGAIRKLVEVGLVADHGSKVRVVRAAEHVISEAKARETERKREDQRRSRAHRDGDHALCESGQGDRPKDCKWATAPKGDVTGDESEEIPHDSGQLSTLRHSTTSDSHGDVTGVVGTGRAGTGKELPDSEEEVDLQTGEITSTPIHRGSPTPASYSDVWPDDPPVTPDGFGSAGDFVSNMQRQLRERRAG</sequence>
<name>A0A839FQ38_9MICC</name>
<protein>
    <submittedName>
        <fullName evidence="2">Uncharacterized protein</fullName>
    </submittedName>
</protein>
<dbReference type="Proteomes" id="UP000546252">
    <property type="component" value="Unassembled WGS sequence"/>
</dbReference>
<evidence type="ECO:0000313" key="2">
    <source>
        <dbReference type="EMBL" id="MBA8920073.1"/>
    </source>
</evidence>
<feature type="compositionally biased region" description="Basic and acidic residues" evidence="1">
    <location>
        <begin position="93"/>
        <end position="130"/>
    </location>
</feature>